<dbReference type="Pfam" id="PF00005">
    <property type="entry name" value="ABC_tran"/>
    <property type="match status" value="1"/>
</dbReference>
<protein>
    <submittedName>
        <fullName evidence="12">ATP-binding cassette, subfamily B, MsbA</fullName>
    </submittedName>
</protein>
<feature type="transmembrane region" description="Helical" evidence="9">
    <location>
        <begin position="243"/>
        <end position="265"/>
    </location>
</feature>
<dbReference type="SMART" id="SM00382">
    <property type="entry name" value="AAA"/>
    <property type="match status" value="1"/>
</dbReference>
<keyword evidence="5" id="KW-0547">Nucleotide-binding</keyword>
<feature type="domain" description="ABC transporter" evidence="10">
    <location>
        <begin position="339"/>
        <end position="573"/>
    </location>
</feature>
<dbReference type="InterPro" id="IPR003593">
    <property type="entry name" value="AAA+_ATPase"/>
</dbReference>
<keyword evidence="7 9" id="KW-1133">Transmembrane helix</keyword>
<dbReference type="PROSITE" id="PS00211">
    <property type="entry name" value="ABC_TRANSPORTER_1"/>
    <property type="match status" value="1"/>
</dbReference>
<reference evidence="12 13" key="1">
    <citation type="journal article" date="2018" name="Syst. Appl. Microbiol.">
        <title>Abditibacterium utsteinense sp. nov., the first cultivated member of candidate phylum FBP, isolated from ice-free Antarctic soil samples.</title>
        <authorList>
            <person name="Tahon G."/>
            <person name="Tytgat B."/>
            <person name="Lebbe L."/>
            <person name="Carlier A."/>
            <person name="Willems A."/>
        </authorList>
    </citation>
    <scope>NUCLEOTIDE SEQUENCE [LARGE SCALE GENOMIC DNA]</scope>
    <source>
        <strain evidence="12 13">LMG 29911</strain>
    </source>
</reference>
<dbReference type="GO" id="GO:0005886">
    <property type="term" value="C:plasma membrane"/>
    <property type="evidence" value="ECO:0007669"/>
    <property type="project" value="UniProtKB-SubCell"/>
</dbReference>
<dbReference type="InterPro" id="IPR027417">
    <property type="entry name" value="P-loop_NTPase"/>
</dbReference>
<organism evidence="12 13">
    <name type="scientific">Abditibacterium utsteinense</name>
    <dbReference type="NCBI Taxonomy" id="1960156"/>
    <lineage>
        <taxon>Bacteria</taxon>
        <taxon>Pseudomonadati</taxon>
        <taxon>Abditibacteriota</taxon>
        <taxon>Abditibacteriia</taxon>
        <taxon>Abditibacteriales</taxon>
        <taxon>Abditibacteriaceae</taxon>
        <taxon>Abditibacterium</taxon>
    </lineage>
</organism>
<dbReference type="InterPro" id="IPR017871">
    <property type="entry name" value="ABC_transporter-like_CS"/>
</dbReference>
<name>A0A2S8SX22_9BACT</name>
<dbReference type="InterPro" id="IPR039421">
    <property type="entry name" value="Type_1_exporter"/>
</dbReference>
<dbReference type="Pfam" id="PF00664">
    <property type="entry name" value="ABC_membrane"/>
    <property type="match status" value="1"/>
</dbReference>
<dbReference type="InParanoid" id="A0A2S8SX22"/>
<keyword evidence="8 9" id="KW-0472">Membrane</keyword>
<dbReference type="CDD" id="cd18552">
    <property type="entry name" value="ABC_6TM_MsbA_like"/>
    <property type="match status" value="1"/>
</dbReference>
<comment type="subcellular location">
    <subcellularLocation>
        <location evidence="1">Cell membrane</location>
        <topology evidence="1">Multi-pass membrane protein</topology>
    </subcellularLocation>
</comment>
<dbReference type="InterPro" id="IPR003439">
    <property type="entry name" value="ABC_transporter-like_ATP-bd"/>
</dbReference>
<dbReference type="Gene3D" id="1.20.1560.10">
    <property type="entry name" value="ABC transporter type 1, transmembrane domain"/>
    <property type="match status" value="1"/>
</dbReference>
<dbReference type="PROSITE" id="PS50893">
    <property type="entry name" value="ABC_TRANSPORTER_2"/>
    <property type="match status" value="1"/>
</dbReference>
<comment type="caution">
    <text evidence="12">The sequence shown here is derived from an EMBL/GenBank/DDBJ whole genome shotgun (WGS) entry which is preliminary data.</text>
</comment>
<gene>
    <name evidence="12" type="ORF">B1R32_10191</name>
</gene>
<dbReference type="EMBL" id="NIGF01000001">
    <property type="protein sequence ID" value="PQV65351.1"/>
    <property type="molecule type" value="Genomic_DNA"/>
</dbReference>
<dbReference type="Proteomes" id="UP000237684">
    <property type="component" value="Unassembled WGS sequence"/>
</dbReference>
<proteinExistence type="predicted"/>
<keyword evidence="3" id="KW-1003">Cell membrane</keyword>
<evidence type="ECO:0000256" key="7">
    <source>
        <dbReference type="ARBA" id="ARBA00022989"/>
    </source>
</evidence>
<dbReference type="OrthoDB" id="9806127at2"/>
<dbReference type="SUPFAM" id="SSF52540">
    <property type="entry name" value="P-loop containing nucleoside triphosphate hydrolases"/>
    <property type="match status" value="1"/>
</dbReference>
<evidence type="ECO:0000256" key="2">
    <source>
        <dbReference type="ARBA" id="ARBA00022448"/>
    </source>
</evidence>
<dbReference type="PROSITE" id="PS50929">
    <property type="entry name" value="ABC_TM1F"/>
    <property type="match status" value="1"/>
</dbReference>
<dbReference type="FunFam" id="3.40.50.300:FF:000221">
    <property type="entry name" value="Multidrug ABC transporter ATP-binding protein"/>
    <property type="match status" value="1"/>
</dbReference>
<evidence type="ECO:0000259" key="11">
    <source>
        <dbReference type="PROSITE" id="PS50929"/>
    </source>
</evidence>
<evidence type="ECO:0000256" key="3">
    <source>
        <dbReference type="ARBA" id="ARBA00022475"/>
    </source>
</evidence>
<dbReference type="Gene3D" id="3.40.50.300">
    <property type="entry name" value="P-loop containing nucleotide triphosphate hydrolases"/>
    <property type="match status" value="1"/>
</dbReference>
<feature type="transmembrane region" description="Helical" evidence="9">
    <location>
        <begin position="159"/>
        <end position="176"/>
    </location>
</feature>
<dbReference type="PANTHER" id="PTHR43394:SF1">
    <property type="entry name" value="ATP-BINDING CASSETTE SUB-FAMILY B MEMBER 10, MITOCHONDRIAL"/>
    <property type="match status" value="1"/>
</dbReference>
<feature type="transmembrane region" description="Helical" evidence="9">
    <location>
        <begin position="60"/>
        <end position="83"/>
    </location>
</feature>
<feature type="transmembrane region" description="Helical" evidence="9">
    <location>
        <begin position="132"/>
        <end position="153"/>
    </location>
</feature>
<dbReference type="SUPFAM" id="SSF90123">
    <property type="entry name" value="ABC transporter transmembrane region"/>
    <property type="match status" value="1"/>
</dbReference>
<evidence type="ECO:0000313" key="12">
    <source>
        <dbReference type="EMBL" id="PQV65351.1"/>
    </source>
</evidence>
<dbReference type="RefSeq" id="WP_105482095.1">
    <property type="nucleotide sequence ID" value="NZ_NIGF01000001.1"/>
</dbReference>
<evidence type="ECO:0000259" key="10">
    <source>
        <dbReference type="PROSITE" id="PS50893"/>
    </source>
</evidence>
<dbReference type="GO" id="GO:0016887">
    <property type="term" value="F:ATP hydrolysis activity"/>
    <property type="evidence" value="ECO:0007669"/>
    <property type="project" value="InterPro"/>
</dbReference>
<evidence type="ECO:0000256" key="8">
    <source>
        <dbReference type="ARBA" id="ARBA00023136"/>
    </source>
</evidence>
<evidence type="ECO:0000256" key="5">
    <source>
        <dbReference type="ARBA" id="ARBA00022741"/>
    </source>
</evidence>
<evidence type="ECO:0000256" key="1">
    <source>
        <dbReference type="ARBA" id="ARBA00004651"/>
    </source>
</evidence>
<accession>A0A2S8SX22</accession>
<keyword evidence="2" id="KW-0813">Transport</keyword>
<keyword evidence="4 9" id="KW-0812">Transmembrane</keyword>
<dbReference type="InterPro" id="IPR036640">
    <property type="entry name" value="ABC1_TM_sf"/>
</dbReference>
<feature type="domain" description="ABC transmembrane type-1" evidence="11">
    <location>
        <begin position="19"/>
        <end position="303"/>
    </location>
</feature>
<evidence type="ECO:0000313" key="13">
    <source>
        <dbReference type="Proteomes" id="UP000237684"/>
    </source>
</evidence>
<keyword evidence="13" id="KW-1185">Reference proteome</keyword>
<evidence type="ECO:0000256" key="6">
    <source>
        <dbReference type="ARBA" id="ARBA00022840"/>
    </source>
</evidence>
<dbReference type="AlphaFoldDB" id="A0A2S8SX22"/>
<dbReference type="InterPro" id="IPR011527">
    <property type="entry name" value="ABC1_TM_dom"/>
</dbReference>
<evidence type="ECO:0000256" key="9">
    <source>
        <dbReference type="SAM" id="Phobius"/>
    </source>
</evidence>
<dbReference type="PANTHER" id="PTHR43394">
    <property type="entry name" value="ATP-DEPENDENT PERMEASE MDL1, MITOCHONDRIAL"/>
    <property type="match status" value="1"/>
</dbReference>
<feature type="transmembrane region" description="Helical" evidence="9">
    <location>
        <begin position="20"/>
        <end position="40"/>
    </location>
</feature>
<keyword evidence="6 12" id="KW-0067">ATP-binding</keyword>
<dbReference type="GO" id="GO:0015421">
    <property type="term" value="F:ABC-type oligopeptide transporter activity"/>
    <property type="evidence" value="ECO:0007669"/>
    <property type="project" value="TreeGrafter"/>
</dbReference>
<dbReference type="GO" id="GO:0005524">
    <property type="term" value="F:ATP binding"/>
    <property type="evidence" value="ECO:0007669"/>
    <property type="project" value="UniProtKB-KW"/>
</dbReference>
<sequence length="600" mass="66237">MENLKRLLPYIKPHKSAILLGLFCTVLSSLLGGAFIWLAQRVLESVLDPAMPDRLTKLNFFILAVMAQNILLVFASYGQTYVVQRTGQRILARLREDLFAHFGTLSISFFERKRTGEVMSRLTNDIGSLQQVLTQAVTTAIGAPISMVIYLFFMLHSNWKLSLFVIVILPPVALLINRAGRKIRAAVKHLQIQNANLTDYLQEKVSAMRLIQTFGTQAHENQAFKRVNQSAYRSTMTPIRIQASLAPIIDFIGMSGVMLTLWFGAQTVHTAKEASALVTFIFVVHRTAMTAKSLASLNLMFKSADAAASRLWEIFDTPPEVKDSPNAIELQKMKVNGHLQFENVRFSYVDDTDVLHDISFEIKPGEVVALAGLSGSGKSTIAALLPRLYDPTGGKITLDGTDLRDVQLQSLRDLIGAVPQDVTLFHGTLRDNIAYGTPDATLEQVMEAARRAHADEFIRKLPQGYDAPIGERGGGFSGGQKQRLAIARALLRDPKLLILDEATSALDAESEGLVQDALTELMKGRTTLIIAHRFSTIVHADRILVLDQGRVIESGSHAELLAARGQYFRLYQMQSFQAKRGDEEVPETQSVAVDAPVLAA</sequence>
<evidence type="ECO:0000256" key="4">
    <source>
        <dbReference type="ARBA" id="ARBA00022692"/>
    </source>
</evidence>